<dbReference type="Proteomes" id="UP000267606">
    <property type="component" value="Unassembled WGS sequence"/>
</dbReference>
<organism evidence="3">
    <name type="scientific">Onchocerca flexuosa</name>
    <dbReference type="NCBI Taxonomy" id="387005"/>
    <lineage>
        <taxon>Eukaryota</taxon>
        <taxon>Metazoa</taxon>
        <taxon>Ecdysozoa</taxon>
        <taxon>Nematoda</taxon>
        <taxon>Chromadorea</taxon>
        <taxon>Rhabditida</taxon>
        <taxon>Spirurina</taxon>
        <taxon>Spiruromorpha</taxon>
        <taxon>Filarioidea</taxon>
        <taxon>Onchocercidae</taxon>
        <taxon>Onchocerca</taxon>
    </lineage>
</organism>
<keyword evidence="2" id="KW-1185">Reference proteome</keyword>
<reference evidence="1 2" key="2">
    <citation type="submission" date="2018-11" db="EMBL/GenBank/DDBJ databases">
        <authorList>
            <consortium name="Pathogen Informatics"/>
        </authorList>
    </citation>
    <scope>NUCLEOTIDE SEQUENCE [LARGE SCALE GENOMIC DNA]</scope>
</reference>
<proteinExistence type="predicted"/>
<accession>A0A183HXK0</accession>
<sequence length="115" mass="13472">MELDGQSNQQQQQQQELHLEKEGYEYIDILLENLEQLRPFASGTNFSTNFSQNDVYMLYKIVAEEFSEKLRQSLLDGDNVEYLIHFPDLLEIYCTVDRNSQAPNVISNGLLIYQF</sequence>
<gene>
    <name evidence="1" type="ORF">OFLC_LOCUS12212</name>
</gene>
<protein>
    <submittedName>
        <fullName evidence="1 3">Uncharacterized protein</fullName>
    </submittedName>
</protein>
<evidence type="ECO:0000313" key="1">
    <source>
        <dbReference type="EMBL" id="VDO82846.1"/>
    </source>
</evidence>
<reference evidence="3" key="1">
    <citation type="submission" date="2016-06" db="UniProtKB">
        <authorList>
            <consortium name="WormBaseParasite"/>
        </authorList>
    </citation>
    <scope>IDENTIFICATION</scope>
</reference>
<evidence type="ECO:0000313" key="3">
    <source>
        <dbReference type="WBParaSite" id="OFLC_0001221301-mRNA-1"/>
    </source>
</evidence>
<dbReference type="EMBL" id="UZAJ01018658">
    <property type="protein sequence ID" value="VDO82846.1"/>
    <property type="molecule type" value="Genomic_DNA"/>
</dbReference>
<name>A0A183HXK0_9BILA</name>
<dbReference type="AlphaFoldDB" id="A0A183HXK0"/>
<dbReference type="WBParaSite" id="OFLC_0001221301-mRNA-1">
    <property type="protein sequence ID" value="OFLC_0001221301-mRNA-1"/>
    <property type="gene ID" value="OFLC_0001221301"/>
</dbReference>
<evidence type="ECO:0000313" key="2">
    <source>
        <dbReference type="Proteomes" id="UP000267606"/>
    </source>
</evidence>